<dbReference type="GO" id="GO:0003676">
    <property type="term" value="F:nucleic acid binding"/>
    <property type="evidence" value="ECO:0007669"/>
    <property type="project" value="InterPro"/>
</dbReference>
<evidence type="ECO:0000313" key="3">
    <source>
        <dbReference type="Proteomes" id="UP000324800"/>
    </source>
</evidence>
<proteinExistence type="predicted"/>
<dbReference type="EMBL" id="SNRW01009538">
    <property type="protein sequence ID" value="KAA6377848.1"/>
    <property type="molecule type" value="Genomic_DNA"/>
</dbReference>
<name>A0A5J4V4Z6_9EUKA</name>
<evidence type="ECO:0000313" key="2">
    <source>
        <dbReference type="EMBL" id="KAA6377848.1"/>
    </source>
</evidence>
<dbReference type="OrthoDB" id="8194272at2759"/>
<dbReference type="InterPro" id="IPR004875">
    <property type="entry name" value="DDE_SF_endonuclease_dom"/>
</dbReference>
<feature type="domain" description="DDE-1" evidence="1">
    <location>
        <begin position="18"/>
        <end position="92"/>
    </location>
</feature>
<comment type="caution">
    <text evidence="2">The sequence shown here is derived from an EMBL/GenBank/DDBJ whole genome shotgun (WGS) entry which is preliminary data.</text>
</comment>
<accession>A0A5J4V4Z6</accession>
<dbReference type="Proteomes" id="UP000324800">
    <property type="component" value="Unassembled WGS sequence"/>
</dbReference>
<organism evidence="2 3">
    <name type="scientific">Streblomastix strix</name>
    <dbReference type="NCBI Taxonomy" id="222440"/>
    <lineage>
        <taxon>Eukaryota</taxon>
        <taxon>Metamonada</taxon>
        <taxon>Preaxostyla</taxon>
        <taxon>Oxymonadida</taxon>
        <taxon>Streblomastigidae</taxon>
        <taxon>Streblomastix</taxon>
    </lineage>
</organism>
<reference evidence="2 3" key="1">
    <citation type="submission" date="2019-03" db="EMBL/GenBank/DDBJ databases">
        <title>Single cell metagenomics reveals metabolic interactions within the superorganism composed of flagellate Streblomastix strix and complex community of Bacteroidetes bacteria on its surface.</title>
        <authorList>
            <person name="Treitli S.C."/>
            <person name="Kolisko M."/>
            <person name="Husnik F."/>
            <person name="Keeling P."/>
            <person name="Hampl V."/>
        </authorList>
    </citation>
    <scope>NUCLEOTIDE SEQUENCE [LARGE SCALE GENOMIC DNA]</scope>
    <source>
        <strain evidence="2">ST1C</strain>
    </source>
</reference>
<dbReference type="Pfam" id="PF03184">
    <property type="entry name" value="DDE_1"/>
    <property type="match status" value="1"/>
</dbReference>
<dbReference type="AlphaFoldDB" id="A0A5J4V4Z6"/>
<sequence length="183" mass="20949">MAQIQLFVNKLREFIDLNLQLAAALLIDNCTCHLSPEAKQTCSLNNIKLITLPLNSTQYLQVHDLGIFEIFKSHLQILRRQNIYDSPETISKVGISALHQSLASINFHNSFEEAGFERKPHANGHNYSPVRDEIFENIISALMAEHALLMYVGTRITCNRKLKGFVSINEEQLKEILCIEFYF</sequence>
<protein>
    <recommendedName>
        <fullName evidence="1">DDE-1 domain-containing protein</fullName>
    </recommendedName>
</protein>
<evidence type="ECO:0000259" key="1">
    <source>
        <dbReference type="Pfam" id="PF03184"/>
    </source>
</evidence>
<gene>
    <name evidence="2" type="ORF">EZS28_026625</name>
</gene>